<evidence type="ECO:0000313" key="2">
    <source>
        <dbReference type="Proteomes" id="UP000177982"/>
    </source>
</evidence>
<dbReference type="PANTHER" id="PTHR48100">
    <property type="entry name" value="BROAD-SPECIFICITY PHOSPHATASE YOR283W-RELATED"/>
    <property type="match status" value="1"/>
</dbReference>
<gene>
    <name evidence="1" type="ORF">A2934_05285</name>
</gene>
<name>A0A1G2L4A0_9BACT</name>
<dbReference type="Pfam" id="PF00300">
    <property type="entry name" value="His_Phos_1"/>
    <property type="match status" value="1"/>
</dbReference>
<evidence type="ECO:0000313" key="1">
    <source>
        <dbReference type="EMBL" id="OHA06523.1"/>
    </source>
</evidence>
<dbReference type="InterPro" id="IPR050275">
    <property type="entry name" value="PGM_Phosphatase"/>
</dbReference>
<dbReference type="SUPFAM" id="SSF53254">
    <property type="entry name" value="Phosphoglycerate mutase-like"/>
    <property type="match status" value="1"/>
</dbReference>
<proteinExistence type="predicted"/>
<dbReference type="InterPro" id="IPR013078">
    <property type="entry name" value="His_Pase_superF_clade-1"/>
</dbReference>
<organism evidence="1 2">
    <name type="scientific">Candidatus Sungbacteria bacterium RIFCSPLOWO2_01_FULL_47_10</name>
    <dbReference type="NCBI Taxonomy" id="1802276"/>
    <lineage>
        <taxon>Bacteria</taxon>
        <taxon>Candidatus Sungiibacteriota</taxon>
    </lineage>
</organism>
<protein>
    <submittedName>
        <fullName evidence="1">Uncharacterized protein</fullName>
    </submittedName>
</protein>
<dbReference type="InterPro" id="IPR029033">
    <property type="entry name" value="His_PPase_superfam"/>
</dbReference>
<dbReference type="Proteomes" id="UP000177982">
    <property type="component" value="Unassembled WGS sequence"/>
</dbReference>
<dbReference type="CDD" id="cd07067">
    <property type="entry name" value="HP_PGM_like"/>
    <property type="match status" value="1"/>
</dbReference>
<sequence length="307" mass="34549">MPPNPSSRNFVSLRGREKLEIVLSAPIQGWVGGKGNSASRAQRVPFGYFQTDTAKNQNYMNLDIQASKNIESGEKEPEPLATIFIVRHGESLSKEQLDNPEVENDLTEDGVRQVQSLAARINSRLKGGEKVYVMKSPRVRAQNTAKLLKDELSQANHKVAELGKGRSSLDKIKDINSQGEEVLYVDGAKEKYLSEIAEIVARKNPDYYTELRAGKTENLVSEPIDKYREKVTSVIKRLVEIARKKAGENEILILSTHGEWLDTVLEQYFSKKITKETQVKPASEIELQVFQDKIVFIYGDEKAEVNV</sequence>
<dbReference type="EMBL" id="MHQO01000028">
    <property type="protein sequence ID" value="OHA06523.1"/>
    <property type="molecule type" value="Genomic_DNA"/>
</dbReference>
<comment type="caution">
    <text evidence="1">The sequence shown here is derived from an EMBL/GenBank/DDBJ whole genome shotgun (WGS) entry which is preliminary data.</text>
</comment>
<dbReference type="GO" id="GO:0016791">
    <property type="term" value="F:phosphatase activity"/>
    <property type="evidence" value="ECO:0007669"/>
    <property type="project" value="TreeGrafter"/>
</dbReference>
<dbReference type="AlphaFoldDB" id="A0A1G2L4A0"/>
<accession>A0A1G2L4A0</accession>
<dbReference type="Gene3D" id="3.40.50.1240">
    <property type="entry name" value="Phosphoglycerate mutase-like"/>
    <property type="match status" value="1"/>
</dbReference>
<reference evidence="1 2" key="1">
    <citation type="journal article" date="2016" name="Nat. Commun.">
        <title>Thousands of microbial genomes shed light on interconnected biogeochemical processes in an aquifer system.</title>
        <authorList>
            <person name="Anantharaman K."/>
            <person name="Brown C.T."/>
            <person name="Hug L.A."/>
            <person name="Sharon I."/>
            <person name="Castelle C.J."/>
            <person name="Probst A.J."/>
            <person name="Thomas B.C."/>
            <person name="Singh A."/>
            <person name="Wilkins M.J."/>
            <person name="Karaoz U."/>
            <person name="Brodie E.L."/>
            <person name="Williams K.H."/>
            <person name="Hubbard S.S."/>
            <person name="Banfield J.F."/>
        </authorList>
    </citation>
    <scope>NUCLEOTIDE SEQUENCE [LARGE SCALE GENOMIC DNA]</scope>
</reference>